<dbReference type="VEuPathDB" id="PlasmoDB:PY17X_1420400"/>
<keyword evidence="8" id="KW-0812">Transmembrane</keyword>
<dbReference type="GO" id="GO:0006465">
    <property type="term" value="P:signal peptide processing"/>
    <property type="evidence" value="ECO:0007669"/>
    <property type="project" value="InterPro"/>
</dbReference>
<dbReference type="VEuPathDB" id="PlasmoDB:PYYM_1422200"/>
<evidence type="ECO:0000256" key="5">
    <source>
        <dbReference type="ARBA" id="ARBA00023136"/>
    </source>
</evidence>
<dbReference type="InterPro" id="IPR052064">
    <property type="entry name" value="Mito_IMP1_subunit"/>
</dbReference>
<dbReference type="AlphaFoldDB" id="Q5Q1M8"/>
<evidence type="ECO:0000256" key="1">
    <source>
        <dbReference type="ARBA" id="ARBA00004273"/>
    </source>
</evidence>
<dbReference type="GO" id="GO:0004252">
    <property type="term" value="F:serine-type endopeptidase activity"/>
    <property type="evidence" value="ECO:0007669"/>
    <property type="project" value="InterPro"/>
</dbReference>
<keyword evidence="5 8" id="KW-0472">Membrane</keyword>
<feature type="active site" evidence="7">
    <location>
        <position position="261"/>
    </location>
</feature>
<evidence type="ECO:0000256" key="2">
    <source>
        <dbReference type="ARBA" id="ARBA00022792"/>
    </source>
</evidence>
<dbReference type="InterPro" id="IPR019533">
    <property type="entry name" value="Peptidase_S26"/>
</dbReference>
<keyword evidence="3" id="KW-0378">Hydrolase</keyword>
<feature type="transmembrane region" description="Helical" evidence="8">
    <location>
        <begin position="128"/>
        <end position="146"/>
    </location>
</feature>
<organism evidence="10">
    <name type="scientific">Plasmodium yoelii</name>
    <dbReference type="NCBI Taxonomy" id="5861"/>
    <lineage>
        <taxon>Eukaryota</taxon>
        <taxon>Sar</taxon>
        <taxon>Alveolata</taxon>
        <taxon>Apicomplexa</taxon>
        <taxon>Aconoidasida</taxon>
        <taxon>Haemosporida</taxon>
        <taxon>Plasmodiidae</taxon>
        <taxon>Plasmodium</taxon>
        <taxon>Plasmodium (Vinckeia)</taxon>
    </lineage>
</organism>
<dbReference type="VEuPathDB" id="PlasmoDB:Py17XNL_001401052"/>
<name>Q5Q1M8_PLAYE</name>
<accession>Q5Q1M8</accession>
<feature type="non-terminal residue" evidence="10">
    <location>
        <position position="346"/>
    </location>
</feature>
<evidence type="ECO:0000256" key="3">
    <source>
        <dbReference type="ARBA" id="ARBA00022801"/>
    </source>
</evidence>
<feature type="domain" description="Peptidase S26" evidence="9">
    <location>
        <begin position="278"/>
        <end position="317"/>
    </location>
</feature>
<comment type="similarity">
    <text evidence="6">Belongs to the peptidase S26 family. IMP1 subfamily.</text>
</comment>
<keyword evidence="4" id="KW-0496">Mitochondrion</keyword>
<dbReference type="InterPro" id="IPR019758">
    <property type="entry name" value="Pept_S26A_signal_pept_1_CS"/>
</dbReference>
<feature type="transmembrane region" description="Helical" evidence="8">
    <location>
        <begin position="166"/>
        <end position="185"/>
    </location>
</feature>
<dbReference type="InterPro" id="IPR036286">
    <property type="entry name" value="LexA/Signal_pep-like_sf"/>
</dbReference>
<evidence type="ECO:0000256" key="6">
    <source>
        <dbReference type="ARBA" id="ARBA00038445"/>
    </source>
</evidence>
<dbReference type="SUPFAM" id="SSF51306">
    <property type="entry name" value="LexA/Signal peptidase"/>
    <property type="match status" value="1"/>
</dbReference>
<dbReference type="EMBL" id="AY787663">
    <property type="protein sequence ID" value="AAV71057.1"/>
    <property type="molecule type" value="Genomic_DNA"/>
</dbReference>
<proteinExistence type="inferred from homology"/>
<dbReference type="PROSITE" id="PS00761">
    <property type="entry name" value="SPASE_I_3"/>
    <property type="match status" value="1"/>
</dbReference>
<evidence type="ECO:0000256" key="4">
    <source>
        <dbReference type="ARBA" id="ARBA00023128"/>
    </source>
</evidence>
<evidence type="ECO:0000313" key="10">
    <source>
        <dbReference type="EMBL" id="AAV71057.1"/>
    </source>
</evidence>
<dbReference type="InterPro" id="IPR000223">
    <property type="entry name" value="Pept_S26A_signal_pept_1"/>
</dbReference>
<dbReference type="VEuPathDB" id="PlasmoDB:PY07139"/>
<dbReference type="Gene3D" id="2.10.109.10">
    <property type="entry name" value="Umud Fragment, subunit A"/>
    <property type="match status" value="1"/>
</dbReference>
<dbReference type="Pfam" id="PF10502">
    <property type="entry name" value="Peptidase_S26"/>
    <property type="match status" value="1"/>
</dbReference>
<dbReference type="PANTHER" id="PTHR12383">
    <property type="entry name" value="PROTEASE FAMILY S26 MITOCHONDRIAL INNER MEMBRANE PROTEASE-RELATED"/>
    <property type="match status" value="1"/>
</dbReference>
<dbReference type="PANTHER" id="PTHR12383:SF16">
    <property type="entry name" value="MITOCHONDRIAL INNER MEMBRANE PROTEASE SUBUNIT 1"/>
    <property type="match status" value="1"/>
</dbReference>
<dbReference type="GO" id="GO:0006627">
    <property type="term" value="P:protein processing involved in protein targeting to mitochondrion"/>
    <property type="evidence" value="ECO:0007669"/>
    <property type="project" value="TreeGrafter"/>
</dbReference>
<feature type="active site" evidence="7">
    <location>
        <position position="162"/>
    </location>
</feature>
<evidence type="ECO:0000256" key="8">
    <source>
        <dbReference type="SAM" id="Phobius"/>
    </source>
</evidence>
<comment type="subcellular location">
    <subcellularLocation>
        <location evidence="1">Mitochondrion inner membrane</location>
    </subcellularLocation>
</comment>
<reference evidence="10" key="1">
    <citation type="submission" date="2004-10" db="EMBL/GenBank/DDBJ databases">
        <authorList>
            <person name="Tuteja R."/>
            <person name="Sharma S."/>
            <person name="Pradhan A."/>
        </authorList>
    </citation>
    <scope>NUCLEOTIDE SEQUENCE</scope>
</reference>
<dbReference type="GO" id="GO:0042720">
    <property type="term" value="C:mitochondrial inner membrane peptidase complex"/>
    <property type="evidence" value="ECO:0007669"/>
    <property type="project" value="TreeGrafter"/>
</dbReference>
<dbReference type="CDD" id="cd06530">
    <property type="entry name" value="S26_SPase_I"/>
    <property type="match status" value="1"/>
</dbReference>
<evidence type="ECO:0000256" key="7">
    <source>
        <dbReference type="PIRSR" id="PIRSR600223-1"/>
    </source>
</evidence>
<keyword evidence="8" id="KW-1133">Transmembrane helix</keyword>
<feature type="non-terminal residue" evidence="10">
    <location>
        <position position="1"/>
    </location>
</feature>
<protein>
    <submittedName>
        <fullName evidence="10">Signal peptidase</fullName>
    </submittedName>
</protein>
<sequence>EKNNIGSSYFNGRTDDYNMNRYYHYIRNIYSSKCFKNESFFYSKINLKFVSYNTKNDTHKYSAKINNGYTFRKNVNLKKIKNFPKSINNMPHSCYRTYLLKKYGLTKRREGYNINKDNIKRYFNFVRIYHSLNFIKNIILCLLFIYGVNNYVFDMTLTSGSSMYPLINKNGVILFYICDCSLRFFNELRNIAIYNYINILYKIYNIIHRNLDNINFVKVKNTIANKIENLKNQIKSNKHVYKRGDVVLLISPVNSNKRVCKRIIGMEHDKLFVNDFNSFVEIPKNHIWVEGDNKLDSFDSRDYGCVNINLVIGKIFFLLDPFRSFSFITNKRNYEIESNKFLYMSN</sequence>
<keyword evidence="2" id="KW-0999">Mitochondrion inner membrane</keyword>
<dbReference type="BRENDA" id="3.4.21.89">
    <property type="organism ID" value="4895"/>
</dbReference>
<evidence type="ECO:0000259" key="9">
    <source>
        <dbReference type="Pfam" id="PF10502"/>
    </source>
</evidence>
<dbReference type="PRINTS" id="PR00727">
    <property type="entry name" value="LEADERPTASE"/>
</dbReference>